<protein>
    <submittedName>
        <fullName evidence="1">Uncharacterized protein</fullName>
    </submittedName>
</protein>
<comment type="caution">
    <text evidence="1">The sequence shown here is derived from an EMBL/GenBank/DDBJ whole genome shotgun (WGS) entry which is preliminary data.</text>
</comment>
<dbReference type="AlphaFoldDB" id="A0A397R7Z5"/>
<dbReference type="InParanoid" id="A0A397R7Z5"/>
<keyword evidence="2" id="KW-1185">Reference proteome</keyword>
<evidence type="ECO:0000313" key="1">
    <source>
        <dbReference type="EMBL" id="RIA66491.1"/>
    </source>
</evidence>
<name>A0A397R7Z5_9MOLU</name>
<accession>A0A397R7Z5</accession>
<gene>
    <name evidence="1" type="ORF">EI71_01602</name>
</gene>
<dbReference type="EMBL" id="QXEV01000023">
    <property type="protein sequence ID" value="RIA66491.1"/>
    <property type="molecule type" value="Genomic_DNA"/>
</dbReference>
<organism evidence="1 2">
    <name type="scientific">Anaeroplasma bactoclasticum</name>
    <dbReference type="NCBI Taxonomy" id="2088"/>
    <lineage>
        <taxon>Bacteria</taxon>
        <taxon>Bacillati</taxon>
        <taxon>Mycoplasmatota</taxon>
        <taxon>Mollicutes</taxon>
        <taxon>Anaeroplasmatales</taxon>
        <taxon>Anaeroplasmataceae</taxon>
        <taxon>Anaeroplasma</taxon>
    </lineage>
</organism>
<sequence length="147" mass="17604">MDRKSFLLEMRKAHQLKGLKPCFVMVKYKSDKLYHGEYIMSIKENTLYFQKINKFFAMLRPEADFELIATEYDFYKFETKRARATLTLYKKDGEYFSLDYMIGTKETFATEDNMERIAKCFDALGLHKMEVRKDGEWEFNSRAKGFN</sequence>
<dbReference type="Proteomes" id="UP000266506">
    <property type="component" value="Unassembled WGS sequence"/>
</dbReference>
<proteinExistence type="predicted"/>
<evidence type="ECO:0000313" key="2">
    <source>
        <dbReference type="Proteomes" id="UP000266506"/>
    </source>
</evidence>
<reference evidence="1 2" key="1">
    <citation type="submission" date="2018-08" db="EMBL/GenBank/DDBJ databases">
        <title>Genomic Encyclopedia of Archaeal and Bacterial Type Strains, Phase II (KMG-II): from individual species to whole genera.</title>
        <authorList>
            <person name="Goeker M."/>
        </authorList>
    </citation>
    <scope>NUCLEOTIDE SEQUENCE [LARGE SCALE GENOMIC DNA]</scope>
    <source>
        <strain evidence="1 2">ATCC 27112</strain>
    </source>
</reference>